<dbReference type="GO" id="GO:0005525">
    <property type="term" value="F:GTP binding"/>
    <property type="evidence" value="ECO:0007669"/>
    <property type="project" value="UniProtKB-UniRule"/>
</dbReference>
<protein>
    <recommendedName>
        <fullName evidence="8">Probable molybdenum cofactor guanylyltransferase</fullName>
        <shortName evidence="8">MoCo guanylyltransferase</shortName>
        <ecNumber evidence="8">2.7.7.77</ecNumber>
    </recommendedName>
    <alternativeName>
        <fullName evidence="8">GTP:molybdopterin guanylyltransferase</fullName>
    </alternativeName>
    <alternativeName>
        <fullName evidence="8">Mo-MPT guanylyltransferase</fullName>
    </alternativeName>
    <alternativeName>
        <fullName evidence="8">Molybdopterin guanylyltransferase</fullName>
    </alternativeName>
    <alternativeName>
        <fullName evidence="8">Molybdopterin-guanine dinucleotide synthase</fullName>
        <shortName evidence="8">MGD synthase</shortName>
    </alternativeName>
</protein>
<gene>
    <name evidence="8" type="primary">mobA</name>
    <name evidence="10" type="ORF">A3L11_05455</name>
</gene>
<dbReference type="GO" id="GO:0046872">
    <property type="term" value="F:metal ion binding"/>
    <property type="evidence" value="ECO:0007669"/>
    <property type="project" value="UniProtKB-KW"/>
</dbReference>
<comment type="subcellular location">
    <subcellularLocation>
        <location evidence="8">Cytoplasm</location>
    </subcellularLocation>
</comment>
<dbReference type="Pfam" id="PF12804">
    <property type="entry name" value="NTP_transf_3"/>
    <property type="match status" value="1"/>
</dbReference>
<comment type="caution">
    <text evidence="8">Lacks conserved residue(s) required for the propagation of feature annotation.</text>
</comment>
<dbReference type="EC" id="2.7.7.77" evidence="8"/>
<evidence type="ECO:0000256" key="2">
    <source>
        <dbReference type="ARBA" id="ARBA00022679"/>
    </source>
</evidence>
<dbReference type="InterPro" id="IPR013482">
    <property type="entry name" value="Molybde_CF_guanTrfase"/>
</dbReference>
<evidence type="ECO:0000259" key="9">
    <source>
        <dbReference type="Pfam" id="PF12804"/>
    </source>
</evidence>
<reference evidence="10 11" key="1">
    <citation type="submission" date="2016-04" db="EMBL/GenBank/DDBJ databases">
        <title>Complete genome sequence of Thermococcus siculi type strain RG-20.</title>
        <authorList>
            <person name="Oger P.M."/>
        </authorList>
    </citation>
    <scope>NUCLEOTIDE SEQUENCE [LARGE SCALE GENOMIC DNA]</scope>
    <source>
        <strain evidence="10 11">RG-20</strain>
    </source>
</reference>
<feature type="binding site" evidence="8">
    <location>
        <begin position="6"/>
        <end position="8"/>
    </location>
    <ligand>
        <name>GTP</name>
        <dbReference type="ChEBI" id="CHEBI:37565"/>
    </ligand>
</feature>
<feature type="binding site" evidence="8">
    <location>
        <position position="92"/>
    </location>
    <ligand>
        <name>Mg(2+)</name>
        <dbReference type="ChEBI" id="CHEBI:18420"/>
    </ligand>
</feature>
<evidence type="ECO:0000256" key="1">
    <source>
        <dbReference type="ARBA" id="ARBA00022490"/>
    </source>
</evidence>
<comment type="function">
    <text evidence="8">Transfers a GMP moiety from GTP to Mo-molybdopterin (Mo-MPT) cofactor (Moco or molybdenum cofactor) to form Mo-molybdopterin guanine dinucleotide (Mo-MGD) cofactor.</text>
</comment>
<keyword evidence="11" id="KW-1185">Reference proteome</keyword>
<dbReference type="SUPFAM" id="SSF53448">
    <property type="entry name" value="Nucleotide-diphospho-sugar transferases"/>
    <property type="match status" value="1"/>
</dbReference>
<dbReference type="InterPro" id="IPR029044">
    <property type="entry name" value="Nucleotide-diphossugar_trans"/>
</dbReference>
<feature type="domain" description="MobA-like NTP transferase" evidence="9">
    <location>
        <begin position="3"/>
        <end position="137"/>
    </location>
</feature>
<dbReference type="GO" id="GO:0006777">
    <property type="term" value="P:Mo-molybdopterin cofactor biosynthetic process"/>
    <property type="evidence" value="ECO:0007669"/>
    <property type="project" value="UniProtKB-KW"/>
</dbReference>
<keyword evidence="4 8" id="KW-0547">Nucleotide-binding</keyword>
<feature type="binding site" evidence="8">
    <location>
        <position position="18"/>
    </location>
    <ligand>
        <name>GTP</name>
        <dbReference type="ChEBI" id="CHEBI:37565"/>
    </ligand>
</feature>
<keyword evidence="2 8" id="KW-0808">Transferase</keyword>
<dbReference type="PANTHER" id="PTHR19136:SF81">
    <property type="entry name" value="MOLYBDENUM COFACTOR GUANYLYLTRANSFERASE"/>
    <property type="match status" value="1"/>
</dbReference>
<sequence>MIAAVLAGGTGRRFGGDKLLVEVGGKPLLLHTLERLGLARRVDEIVLVASPHNADRLRTFGFRVLVDELMIGPIGGVYTALELGDVFVVAGDMPLLVPEFIDYIIDRFNESGREACVPRWGNGYLEPLHAAYSTPFRESLWGRIKAGNYALNLAIRESDVCYIETEKLPGSWRESLFNVNTREDLERLSRIVF</sequence>
<dbReference type="RefSeq" id="WP_088855940.1">
    <property type="nucleotide sequence ID" value="NZ_CP015103.1"/>
</dbReference>
<name>A0A2Z2MX27_9EURY</name>
<evidence type="ECO:0000256" key="8">
    <source>
        <dbReference type="HAMAP-Rule" id="MF_00316"/>
    </source>
</evidence>
<keyword evidence="3 8" id="KW-0479">Metal-binding</keyword>
<evidence type="ECO:0000256" key="3">
    <source>
        <dbReference type="ARBA" id="ARBA00022723"/>
    </source>
</evidence>
<dbReference type="InterPro" id="IPR025877">
    <property type="entry name" value="MobA-like_NTP_Trfase"/>
</dbReference>
<dbReference type="GeneID" id="33317663"/>
<keyword evidence="1 8" id="KW-0963">Cytoplasm</keyword>
<dbReference type="PANTHER" id="PTHR19136">
    <property type="entry name" value="MOLYBDENUM COFACTOR GUANYLYLTRANSFERASE"/>
    <property type="match status" value="1"/>
</dbReference>
<comment type="catalytic activity">
    <reaction evidence="8">
        <text>Mo-molybdopterin + GTP + H(+) = Mo-molybdopterin guanine dinucleotide + diphosphate</text>
        <dbReference type="Rhea" id="RHEA:34243"/>
        <dbReference type="ChEBI" id="CHEBI:15378"/>
        <dbReference type="ChEBI" id="CHEBI:33019"/>
        <dbReference type="ChEBI" id="CHEBI:37565"/>
        <dbReference type="ChEBI" id="CHEBI:71302"/>
        <dbReference type="ChEBI" id="CHEBI:71310"/>
        <dbReference type="EC" id="2.7.7.77"/>
    </reaction>
</comment>
<keyword evidence="10" id="KW-0548">Nucleotidyltransferase</keyword>
<evidence type="ECO:0000256" key="6">
    <source>
        <dbReference type="ARBA" id="ARBA00023134"/>
    </source>
</evidence>
<proteinExistence type="inferred from homology"/>
<dbReference type="Proteomes" id="UP000250125">
    <property type="component" value="Chromosome"/>
</dbReference>
<evidence type="ECO:0000313" key="11">
    <source>
        <dbReference type="Proteomes" id="UP000250125"/>
    </source>
</evidence>
<evidence type="ECO:0000313" key="10">
    <source>
        <dbReference type="EMBL" id="ASJ08703.1"/>
    </source>
</evidence>
<dbReference type="NCBIfam" id="NF001457">
    <property type="entry name" value="PRK00317.1-3"/>
    <property type="match status" value="1"/>
</dbReference>
<keyword evidence="5 8" id="KW-0460">Magnesium</keyword>
<dbReference type="OrthoDB" id="28434at2157"/>
<dbReference type="CDD" id="cd02503">
    <property type="entry name" value="MobA"/>
    <property type="match status" value="1"/>
</dbReference>
<dbReference type="GO" id="GO:0061603">
    <property type="term" value="F:molybdenum cofactor guanylyltransferase activity"/>
    <property type="evidence" value="ECO:0007669"/>
    <property type="project" value="UniProtKB-EC"/>
</dbReference>
<evidence type="ECO:0000256" key="5">
    <source>
        <dbReference type="ARBA" id="ARBA00022842"/>
    </source>
</evidence>
<feature type="binding site" evidence="8">
    <location>
        <position position="67"/>
    </location>
    <ligand>
        <name>GTP</name>
        <dbReference type="ChEBI" id="CHEBI:37565"/>
    </ligand>
</feature>
<comment type="similarity">
    <text evidence="8">Belongs to the MobA family.</text>
</comment>
<comment type="domain">
    <text evidence="8">The N-terminal domain determines nucleotide recognition and specific binding, while the C-terminal domain determines the specific binding to the target protein.</text>
</comment>
<evidence type="ECO:0000256" key="4">
    <source>
        <dbReference type="ARBA" id="ARBA00022741"/>
    </source>
</evidence>
<comment type="cofactor">
    <cofactor evidence="8">
        <name>Mg(2+)</name>
        <dbReference type="ChEBI" id="CHEBI:18420"/>
    </cofactor>
</comment>
<keyword evidence="6 8" id="KW-0342">GTP-binding</keyword>
<dbReference type="KEGG" id="tsl:A3L11_05455"/>
<dbReference type="GO" id="GO:0005737">
    <property type="term" value="C:cytoplasm"/>
    <property type="evidence" value="ECO:0007669"/>
    <property type="project" value="UniProtKB-SubCell"/>
</dbReference>
<dbReference type="Gene3D" id="3.90.550.10">
    <property type="entry name" value="Spore Coat Polysaccharide Biosynthesis Protein SpsA, Chain A"/>
    <property type="match status" value="1"/>
</dbReference>
<evidence type="ECO:0000256" key="7">
    <source>
        <dbReference type="ARBA" id="ARBA00023150"/>
    </source>
</evidence>
<dbReference type="HAMAP" id="MF_00316">
    <property type="entry name" value="MobA"/>
    <property type="match status" value="1"/>
</dbReference>
<feature type="binding site" evidence="8">
    <location>
        <position position="92"/>
    </location>
    <ligand>
        <name>GTP</name>
        <dbReference type="ChEBI" id="CHEBI:37565"/>
    </ligand>
</feature>
<dbReference type="AlphaFoldDB" id="A0A2Z2MX27"/>
<keyword evidence="7 8" id="KW-0501">Molybdenum cofactor biosynthesis</keyword>
<accession>A0A2Z2MX27</accession>
<organism evidence="10 11">
    <name type="scientific">Thermococcus siculi</name>
    <dbReference type="NCBI Taxonomy" id="72803"/>
    <lineage>
        <taxon>Archaea</taxon>
        <taxon>Methanobacteriati</taxon>
        <taxon>Methanobacteriota</taxon>
        <taxon>Thermococci</taxon>
        <taxon>Thermococcales</taxon>
        <taxon>Thermococcaceae</taxon>
        <taxon>Thermococcus</taxon>
    </lineage>
</organism>
<dbReference type="EMBL" id="CP015103">
    <property type="protein sequence ID" value="ASJ08703.1"/>
    <property type="molecule type" value="Genomic_DNA"/>
</dbReference>